<dbReference type="OMA" id="GFCYDMW"/>
<sequence>MAKPLSTHANTAAQAEIDALTCDPSPKIAGLVYAAVDRTGAIMFSHASGKTGLGQEDPMTLDTIFYMASCTKLLTSIACMQLVEQGKLGLDDSDQLESLAPELRDVQVLERGADGGIKMVAKERRLTLRMLLNHTSGFGYAFEDLKLLEWSRPVGLDDFSGNLHDVLHRPLVNQPGTKFQYGVGMDWVGQLVERVMGISLEEYFQTFILRPLGVENITFFPTNDMKANLAYMHQRAKDGSLIVTDHLYRYPLLPCRPEEEGKRFCMGGAGCFGKPLEYCRIIATLLNDGTSPNTGAKLLQPETVQEMFTDQIPTMPRYCNEYTPSGKPLLANPCPLVPCADDLTDGWGLSFALSHTKSSTGRAAGSGSWEGLPNLFWFADRENGVGGIIASQILPYGDLKVLGCSERVESIIYDDICGN</sequence>
<dbReference type="Gene3D" id="3.40.710.10">
    <property type="entry name" value="DD-peptidase/beta-lactamase superfamily"/>
    <property type="match status" value="1"/>
</dbReference>
<dbReference type="Pfam" id="PF00144">
    <property type="entry name" value="Beta-lactamase"/>
    <property type="match status" value="1"/>
</dbReference>
<organism evidence="2 3">
    <name type="scientific">Aspergillus violaceofuscus (strain CBS 115571)</name>
    <dbReference type="NCBI Taxonomy" id="1450538"/>
    <lineage>
        <taxon>Eukaryota</taxon>
        <taxon>Fungi</taxon>
        <taxon>Dikarya</taxon>
        <taxon>Ascomycota</taxon>
        <taxon>Pezizomycotina</taxon>
        <taxon>Eurotiomycetes</taxon>
        <taxon>Eurotiomycetidae</taxon>
        <taxon>Eurotiales</taxon>
        <taxon>Aspergillaceae</taxon>
        <taxon>Aspergillus</taxon>
    </lineage>
</organism>
<evidence type="ECO:0000313" key="2">
    <source>
        <dbReference type="EMBL" id="PYI16623.1"/>
    </source>
</evidence>
<evidence type="ECO:0000313" key="3">
    <source>
        <dbReference type="Proteomes" id="UP000249829"/>
    </source>
</evidence>
<dbReference type="EMBL" id="KZ825167">
    <property type="protein sequence ID" value="PYI16623.1"/>
    <property type="molecule type" value="Genomic_DNA"/>
</dbReference>
<dbReference type="PANTHER" id="PTHR43283">
    <property type="entry name" value="BETA-LACTAMASE-RELATED"/>
    <property type="match status" value="1"/>
</dbReference>
<protein>
    <submittedName>
        <fullName evidence="2">Beta-lactamase family protein</fullName>
    </submittedName>
</protein>
<reference evidence="2 3" key="1">
    <citation type="submission" date="2018-02" db="EMBL/GenBank/DDBJ databases">
        <title>The genomes of Aspergillus section Nigri reveals drivers in fungal speciation.</title>
        <authorList>
            <consortium name="DOE Joint Genome Institute"/>
            <person name="Vesth T.C."/>
            <person name="Nybo J."/>
            <person name="Theobald S."/>
            <person name="Brandl J."/>
            <person name="Frisvad J.C."/>
            <person name="Nielsen K.F."/>
            <person name="Lyhne E.K."/>
            <person name="Kogle M.E."/>
            <person name="Kuo A."/>
            <person name="Riley R."/>
            <person name="Clum A."/>
            <person name="Nolan M."/>
            <person name="Lipzen A."/>
            <person name="Salamov A."/>
            <person name="Henrissat B."/>
            <person name="Wiebenga A."/>
            <person name="De vries R.P."/>
            <person name="Grigoriev I.V."/>
            <person name="Mortensen U.H."/>
            <person name="Andersen M.R."/>
            <person name="Baker S.E."/>
        </authorList>
    </citation>
    <scope>NUCLEOTIDE SEQUENCE [LARGE SCALE GENOMIC DNA]</scope>
    <source>
        <strain evidence="2 3">CBS 115571</strain>
    </source>
</reference>
<dbReference type="SUPFAM" id="SSF56601">
    <property type="entry name" value="beta-lactamase/transpeptidase-like"/>
    <property type="match status" value="1"/>
</dbReference>
<gene>
    <name evidence="2" type="ORF">BO99DRAFT_424660</name>
</gene>
<proteinExistence type="predicted"/>
<dbReference type="AlphaFoldDB" id="A0A2V5H6U0"/>
<evidence type="ECO:0000259" key="1">
    <source>
        <dbReference type="Pfam" id="PF00144"/>
    </source>
</evidence>
<dbReference type="InterPro" id="IPR001466">
    <property type="entry name" value="Beta-lactam-related"/>
</dbReference>
<dbReference type="Proteomes" id="UP000249829">
    <property type="component" value="Unassembled WGS sequence"/>
</dbReference>
<name>A0A2V5H6U0_ASPV1</name>
<keyword evidence="3" id="KW-1185">Reference proteome</keyword>
<dbReference type="InterPro" id="IPR012338">
    <property type="entry name" value="Beta-lactam/transpept-like"/>
</dbReference>
<feature type="domain" description="Beta-lactamase-related" evidence="1">
    <location>
        <begin position="32"/>
        <end position="395"/>
    </location>
</feature>
<accession>A0A2V5H6U0</accession>
<dbReference type="InterPro" id="IPR050789">
    <property type="entry name" value="Diverse_Enzym_Activities"/>
</dbReference>
<dbReference type="PANTHER" id="PTHR43283:SF3">
    <property type="entry name" value="BETA-LACTAMASE FAMILY PROTEIN (AFU_ORTHOLOGUE AFUA_5G07500)"/>
    <property type="match status" value="1"/>
</dbReference>
<dbReference type="STRING" id="1450538.A0A2V5H6U0"/>